<keyword evidence="6" id="KW-0732">Signal</keyword>
<reference evidence="9" key="1">
    <citation type="submission" date="2023-07" db="EMBL/GenBank/DDBJ databases">
        <title>30 novel species of actinomycetes from the DSMZ collection.</title>
        <authorList>
            <person name="Nouioui I."/>
        </authorList>
    </citation>
    <scope>NUCLEOTIDE SEQUENCE [LARGE SCALE GENOMIC DNA]</scope>
    <source>
        <strain evidence="9">DSM 42041</strain>
    </source>
</reference>
<dbReference type="PROSITE" id="PS51123">
    <property type="entry name" value="OMPA_2"/>
    <property type="match status" value="1"/>
</dbReference>
<gene>
    <name evidence="8" type="ORF">RM572_19820</name>
</gene>
<keyword evidence="3" id="KW-0998">Cell outer membrane</keyword>
<dbReference type="InterPro" id="IPR006665">
    <property type="entry name" value="OmpA-like"/>
</dbReference>
<evidence type="ECO:0000256" key="3">
    <source>
        <dbReference type="ARBA" id="ARBA00023237"/>
    </source>
</evidence>
<dbReference type="Pfam" id="PF00691">
    <property type="entry name" value="OmpA"/>
    <property type="match status" value="1"/>
</dbReference>
<comment type="subcellular location">
    <subcellularLocation>
        <location evidence="1">Cell outer membrane</location>
    </subcellularLocation>
</comment>
<feature type="chain" id="PRO_5047297566" evidence="6">
    <location>
        <begin position="34"/>
        <end position="244"/>
    </location>
</feature>
<evidence type="ECO:0000256" key="5">
    <source>
        <dbReference type="SAM" id="MobiDB-lite"/>
    </source>
</evidence>
<feature type="region of interest" description="Disordered" evidence="5">
    <location>
        <begin position="29"/>
        <end position="85"/>
    </location>
</feature>
<feature type="region of interest" description="Disordered" evidence="5">
    <location>
        <begin position="219"/>
        <end position="244"/>
    </location>
</feature>
<organism evidence="8 9">
    <name type="scientific">Streptomyces hazeniae</name>
    <dbReference type="NCBI Taxonomy" id="3075538"/>
    <lineage>
        <taxon>Bacteria</taxon>
        <taxon>Bacillati</taxon>
        <taxon>Actinomycetota</taxon>
        <taxon>Actinomycetes</taxon>
        <taxon>Kitasatosporales</taxon>
        <taxon>Streptomycetaceae</taxon>
        <taxon>Streptomyces</taxon>
    </lineage>
</organism>
<keyword evidence="2 4" id="KW-0472">Membrane</keyword>
<dbReference type="Proteomes" id="UP001183414">
    <property type="component" value="Unassembled WGS sequence"/>
</dbReference>
<evidence type="ECO:0000256" key="4">
    <source>
        <dbReference type="PROSITE-ProRule" id="PRU00473"/>
    </source>
</evidence>
<dbReference type="InterPro" id="IPR036737">
    <property type="entry name" value="OmpA-like_sf"/>
</dbReference>
<dbReference type="InterPro" id="IPR006664">
    <property type="entry name" value="OMP_bac"/>
</dbReference>
<evidence type="ECO:0000313" key="8">
    <source>
        <dbReference type="EMBL" id="MDT0381007.1"/>
    </source>
</evidence>
<accession>A0ABU2NWY3</accession>
<sequence length="244" mass="25742">MTPRPRARVLRSAACTSVSVLVLAGVGATGAHADPTDPPAPPSLPGAANPTTIPTDDPALPGEDGGPAPSYSEPPDNIGDAEPPVEVDPQAVGLELADGARLAPPKVLDIKFVTETMTGEQRRADSNTKTTFTLQAEVLFPKNSAKLNNEARARIEDIATEIEGQGATEVNVFGFTDNLGSYAHGEVLSKQRANAVQKELAGELDPGITFQVRGYSEDYPIADNSSEEGRKKNRRVEVSFAREG</sequence>
<keyword evidence="9" id="KW-1185">Reference proteome</keyword>
<comment type="caution">
    <text evidence="8">The sequence shown here is derived from an EMBL/GenBank/DDBJ whole genome shotgun (WGS) entry which is preliminary data.</text>
</comment>
<dbReference type="InterPro" id="IPR050330">
    <property type="entry name" value="Bact_OuterMem_StrucFunc"/>
</dbReference>
<dbReference type="PRINTS" id="PR01023">
    <property type="entry name" value="NAFLGMOTY"/>
</dbReference>
<dbReference type="Gene3D" id="3.30.1330.60">
    <property type="entry name" value="OmpA-like domain"/>
    <property type="match status" value="1"/>
</dbReference>
<name>A0ABU2NWY3_9ACTN</name>
<evidence type="ECO:0000256" key="2">
    <source>
        <dbReference type="ARBA" id="ARBA00023136"/>
    </source>
</evidence>
<evidence type="ECO:0000256" key="1">
    <source>
        <dbReference type="ARBA" id="ARBA00004442"/>
    </source>
</evidence>
<evidence type="ECO:0000256" key="6">
    <source>
        <dbReference type="SAM" id="SignalP"/>
    </source>
</evidence>
<feature type="compositionally biased region" description="Basic and acidic residues" evidence="5">
    <location>
        <begin position="227"/>
        <end position="244"/>
    </location>
</feature>
<evidence type="ECO:0000259" key="7">
    <source>
        <dbReference type="PROSITE" id="PS51123"/>
    </source>
</evidence>
<dbReference type="RefSeq" id="WP_311674689.1">
    <property type="nucleotide sequence ID" value="NZ_JAVREQ010000018.1"/>
</dbReference>
<feature type="domain" description="OmpA-like" evidence="7">
    <location>
        <begin position="127"/>
        <end position="244"/>
    </location>
</feature>
<feature type="signal peptide" evidence="6">
    <location>
        <begin position="1"/>
        <end position="33"/>
    </location>
</feature>
<dbReference type="EMBL" id="JAVREQ010000018">
    <property type="protein sequence ID" value="MDT0381007.1"/>
    <property type="molecule type" value="Genomic_DNA"/>
</dbReference>
<proteinExistence type="predicted"/>
<dbReference type="PANTHER" id="PTHR30329">
    <property type="entry name" value="STATOR ELEMENT OF FLAGELLAR MOTOR COMPLEX"/>
    <property type="match status" value="1"/>
</dbReference>
<dbReference type="CDD" id="cd07185">
    <property type="entry name" value="OmpA_C-like"/>
    <property type="match status" value="1"/>
</dbReference>
<evidence type="ECO:0000313" key="9">
    <source>
        <dbReference type="Proteomes" id="UP001183414"/>
    </source>
</evidence>
<protein>
    <submittedName>
        <fullName evidence="8">OmpA family protein</fullName>
    </submittedName>
</protein>
<dbReference type="PRINTS" id="PR01021">
    <property type="entry name" value="OMPADOMAIN"/>
</dbReference>
<dbReference type="PANTHER" id="PTHR30329:SF21">
    <property type="entry name" value="LIPOPROTEIN YIAD-RELATED"/>
    <property type="match status" value="1"/>
</dbReference>
<dbReference type="SUPFAM" id="SSF103088">
    <property type="entry name" value="OmpA-like"/>
    <property type="match status" value="1"/>
</dbReference>